<dbReference type="CDD" id="cd07061">
    <property type="entry name" value="HP_HAP_like"/>
    <property type="match status" value="1"/>
</dbReference>
<organism evidence="6 7">
    <name type="scientific">Phanerochaete sordida</name>
    <dbReference type="NCBI Taxonomy" id="48140"/>
    <lineage>
        <taxon>Eukaryota</taxon>
        <taxon>Fungi</taxon>
        <taxon>Dikarya</taxon>
        <taxon>Basidiomycota</taxon>
        <taxon>Agaricomycotina</taxon>
        <taxon>Agaricomycetes</taxon>
        <taxon>Polyporales</taxon>
        <taxon>Phanerochaetaceae</taxon>
        <taxon>Phanerochaete</taxon>
    </lineage>
</organism>
<evidence type="ECO:0000256" key="3">
    <source>
        <dbReference type="PIRSR" id="PIRSR000894-1"/>
    </source>
</evidence>
<dbReference type="Proteomes" id="UP000703269">
    <property type="component" value="Unassembled WGS sequence"/>
</dbReference>
<keyword evidence="1" id="KW-0378">Hydrolase</keyword>
<dbReference type="PROSITE" id="PS00778">
    <property type="entry name" value="HIS_ACID_PHOSPHAT_2"/>
    <property type="match status" value="1"/>
</dbReference>
<keyword evidence="5" id="KW-0732">Signal</keyword>
<dbReference type="Gene3D" id="3.40.50.1240">
    <property type="entry name" value="Phosphoglycerate mutase-like"/>
    <property type="match status" value="1"/>
</dbReference>
<dbReference type="PANTHER" id="PTHR20963:SF42">
    <property type="entry name" value="PHOSPHOGLYCERATE MUTASE-LIKE PROTEIN"/>
    <property type="match status" value="1"/>
</dbReference>
<dbReference type="Pfam" id="PF00328">
    <property type="entry name" value="His_Phos_2"/>
    <property type="match status" value="1"/>
</dbReference>
<evidence type="ECO:0000256" key="2">
    <source>
        <dbReference type="ARBA" id="ARBA00023180"/>
    </source>
</evidence>
<dbReference type="InterPro" id="IPR016274">
    <property type="entry name" value="Histidine_acid_Pase_euk"/>
</dbReference>
<dbReference type="PROSITE" id="PS00616">
    <property type="entry name" value="HIS_ACID_PHOSPHAT_1"/>
    <property type="match status" value="1"/>
</dbReference>
<dbReference type="InterPro" id="IPR000560">
    <property type="entry name" value="His_Pase_clade-2"/>
</dbReference>
<evidence type="ECO:0000313" key="6">
    <source>
        <dbReference type="EMBL" id="GJE88598.1"/>
    </source>
</evidence>
<dbReference type="PANTHER" id="PTHR20963">
    <property type="entry name" value="MULTIPLE INOSITOL POLYPHOSPHATE PHOSPHATASE-RELATED"/>
    <property type="match status" value="1"/>
</dbReference>
<feature type="active site" description="Proton donor" evidence="3">
    <location>
        <position position="323"/>
    </location>
</feature>
<dbReference type="AlphaFoldDB" id="A0A9P3G5D8"/>
<dbReference type="GO" id="GO:0003993">
    <property type="term" value="F:acid phosphatase activity"/>
    <property type="evidence" value="ECO:0007669"/>
    <property type="project" value="TreeGrafter"/>
</dbReference>
<name>A0A9P3G5D8_9APHY</name>
<evidence type="ECO:0000256" key="4">
    <source>
        <dbReference type="PIRSR" id="PIRSR000894-2"/>
    </source>
</evidence>
<gene>
    <name evidence="6" type="ORF">PsYK624_046810</name>
</gene>
<feature type="active site" description="Nucleophile" evidence="3">
    <location>
        <position position="66"/>
    </location>
</feature>
<dbReference type="InterPro" id="IPR029033">
    <property type="entry name" value="His_PPase_superfam"/>
</dbReference>
<feature type="signal peptide" evidence="5">
    <location>
        <begin position="1"/>
        <end position="15"/>
    </location>
</feature>
<feature type="disulfide bond" evidence="4">
    <location>
        <begin position="244"/>
        <end position="259"/>
    </location>
</feature>
<dbReference type="InterPro" id="IPR033379">
    <property type="entry name" value="Acid_Pase_AS"/>
</dbReference>
<accession>A0A9P3G5D8</accession>
<sequence>MRGFSFLALLPLALAASAASVSRRAFDVNEHLGNLAPYFAAPVPAGMAAALPDDCTVEQVMLMQRHGARYPLVSELASITGLVAKLGNHSAALQKARLPAALAFLRDGYVSTLGHDDLTAPGRQELFDHGVKFALAYPHLKATTLLAGAQDRVLESAQWFAQGYFGRAWAALNATMFETIAEDSSTVSWITPMDTCARWDYNYGNNATVAWGTVYLPPIARRLNALLPGVRLSADDVHGALYACAYDGAAHGPARSPWCGAFTAGELAAFEYELDLLMDGAFGYGLPRGMGGVLGALYVGKLVERFTNATGDAQELYLEFGHDTTIDMVLTALGLVKDTPTLPEYGPIPANRKWRTSYQVPFAAMMTWEKFTCKSSFKGPQIRLVLNEAPMPLTTCKNMNKTYGSCALSDFVASHAATAKISWGDAAWNASCGAGY</sequence>
<evidence type="ECO:0000256" key="1">
    <source>
        <dbReference type="ARBA" id="ARBA00022801"/>
    </source>
</evidence>
<feature type="chain" id="PRO_5040496545" evidence="5">
    <location>
        <begin position="16"/>
        <end position="436"/>
    </location>
</feature>
<keyword evidence="7" id="KW-1185">Reference proteome</keyword>
<protein>
    <submittedName>
        <fullName evidence="6">Histidine phosphatase family protein</fullName>
    </submittedName>
</protein>
<reference evidence="6 7" key="1">
    <citation type="submission" date="2021-08" db="EMBL/GenBank/DDBJ databases">
        <title>Draft Genome Sequence of Phanerochaete sordida strain YK-624.</title>
        <authorList>
            <person name="Mori T."/>
            <person name="Dohra H."/>
            <person name="Suzuki T."/>
            <person name="Kawagishi H."/>
            <person name="Hirai H."/>
        </authorList>
    </citation>
    <scope>NUCLEOTIDE SEQUENCE [LARGE SCALE GENOMIC DNA]</scope>
    <source>
        <strain evidence="6 7">YK-624</strain>
    </source>
</reference>
<feature type="disulfide bond" evidence="4">
    <location>
        <begin position="55"/>
        <end position="373"/>
    </location>
</feature>
<dbReference type="OrthoDB" id="6509975at2759"/>
<dbReference type="PIRSF" id="PIRSF000894">
    <property type="entry name" value="Acid_phosphatase"/>
    <property type="match status" value="1"/>
</dbReference>
<comment type="caution">
    <text evidence="6">The sequence shown here is derived from an EMBL/GenBank/DDBJ whole genome shotgun (WGS) entry which is preliminary data.</text>
</comment>
<dbReference type="EMBL" id="BPQB01000010">
    <property type="protein sequence ID" value="GJE88598.1"/>
    <property type="molecule type" value="Genomic_DNA"/>
</dbReference>
<keyword evidence="4" id="KW-1015">Disulfide bond</keyword>
<dbReference type="SUPFAM" id="SSF53254">
    <property type="entry name" value="Phosphoglycerate mutase-like"/>
    <property type="match status" value="1"/>
</dbReference>
<proteinExistence type="predicted"/>
<feature type="disulfide bond" evidence="4">
    <location>
        <begin position="396"/>
        <end position="406"/>
    </location>
</feature>
<evidence type="ECO:0000313" key="7">
    <source>
        <dbReference type="Proteomes" id="UP000703269"/>
    </source>
</evidence>
<evidence type="ECO:0000256" key="5">
    <source>
        <dbReference type="SAM" id="SignalP"/>
    </source>
</evidence>
<keyword evidence="2" id="KW-0325">Glycoprotein</keyword>